<keyword evidence="4" id="KW-1185">Reference proteome</keyword>
<dbReference type="PRINTS" id="PR00081">
    <property type="entry name" value="GDHRDH"/>
</dbReference>
<evidence type="ECO:0000256" key="1">
    <source>
        <dbReference type="ARBA" id="ARBA00006484"/>
    </source>
</evidence>
<dbReference type="InterPro" id="IPR036291">
    <property type="entry name" value="NAD(P)-bd_dom_sf"/>
</dbReference>
<evidence type="ECO:0000313" key="3">
    <source>
        <dbReference type="EMBL" id="KAK7432969.1"/>
    </source>
</evidence>
<dbReference type="PANTHER" id="PTHR24320">
    <property type="entry name" value="RETINOL DEHYDROGENASE"/>
    <property type="match status" value="1"/>
</dbReference>
<gene>
    <name evidence="3" type="ORF">QQZ08_000440</name>
</gene>
<reference evidence="3 4" key="1">
    <citation type="journal article" date="2025" name="Microbiol. Resour. Announc.">
        <title>Draft genome sequences for Neonectria magnoliae and Neonectria punicea, canker pathogens of Liriodendron tulipifera and Acer saccharum in West Virginia.</title>
        <authorList>
            <person name="Petronek H.M."/>
            <person name="Kasson M.T."/>
            <person name="Metheny A.M."/>
            <person name="Stauder C.M."/>
            <person name="Lovett B."/>
            <person name="Lynch S.C."/>
            <person name="Garnas J.R."/>
            <person name="Kasson L.R."/>
            <person name="Stajich J.E."/>
        </authorList>
    </citation>
    <scope>NUCLEOTIDE SEQUENCE [LARGE SCALE GENOMIC DNA]</scope>
    <source>
        <strain evidence="3 4">NRRL 64651</strain>
    </source>
</reference>
<comment type="caution">
    <text evidence="3">The sequence shown here is derived from an EMBL/GenBank/DDBJ whole genome shotgun (WGS) entry which is preliminary data.</text>
</comment>
<dbReference type="SUPFAM" id="SSF51735">
    <property type="entry name" value="NAD(P)-binding Rossmann-fold domains"/>
    <property type="match status" value="1"/>
</dbReference>
<accession>A0ABR1IHB8</accession>
<dbReference type="Pfam" id="PF00106">
    <property type="entry name" value="adh_short"/>
    <property type="match status" value="1"/>
</dbReference>
<dbReference type="Gene3D" id="3.40.50.720">
    <property type="entry name" value="NAD(P)-binding Rossmann-like Domain"/>
    <property type="match status" value="1"/>
</dbReference>
<dbReference type="InterPro" id="IPR002347">
    <property type="entry name" value="SDR_fam"/>
</dbReference>
<keyword evidence="2" id="KW-0560">Oxidoreductase</keyword>
<dbReference type="Proteomes" id="UP001498421">
    <property type="component" value="Unassembled WGS sequence"/>
</dbReference>
<proteinExistence type="inferred from homology"/>
<dbReference type="PANTHER" id="PTHR24320:SF272">
    <property type="entry name" value="NAD(P)-BINDING ROSSMANN-FOLD SUPERFAMILY PROTEIN"/>
    <property type="match status" value="1"/>
</dbReference>
<evidence type="ECO:0000256" key="2">
    <source>
        <dbReference type="ARBA" id="ARBA00023002"/>
    </source>
</evidence>
<name>A0ABR1IHB8_9HYPO</name>
<organism evidence="3 4">
    <name type="scientific">Neonectria magnoliae</name>
    <dbReference type="NCBI Taxonomy" id="2732573"/>
    <lineage>
        <taxon>Eukaryota</taxon>
        <taxon>Fungi</taxon>
        <taxon>Dikarya</taxon>
        <taxon>Ascomycota</taxon>
        <taxon>Pezizomycotina</taxon>
        <taxon>Sordariomycetes</taxon>
        <taxon>Hypocreomycetidae</taxon>
        <taxon>Hypocreales</taxon>
        <taxon>Nectriaceae</taxon>
        <taxon>Neonectria</taxon>
    </lineage>
</organism>
<dbReference type="EMBL" id="JAZAVK010000002">
    <property type="protein sequence ID" value="KAK7432969.1"/>
    <property type="molecule type" value="Genomic_DNA"/>
</dbReference>
<protein>
    <submittedName>
        <fullName evidence="3">Uncharacterized protein</fullName>
    </submittedName>
</protein>
<evidence type="ECO:0000313" key="4">
    <source>
        <dbReference type="Proteomes" id="UP001498421"/>
    </source>
</evidence>
<comment type="similarity">
    <text evidence="1">Belongs to the short-chain dehydrogenases/reductases (SDR) family.</text>
</comment>
<sequence>MSPYASAHANPQGPGDARPTAIQIIKDEAAEGKLVGKVIVITGVSSGLGVETARALALTGATLFLTARDLAKAQSALAGFFDSSRMHLIKMDQSSLESVRAAASEILAKTDTINILINNAGVMAVQNLEFTKDGHELQFGTNHLSHFLFFELLKPALLAGVTPELNSRVVNVASSAHMRSGLNASDNYNFQKGGYDPWLAYGQSKTANIYMANEIERRFGSQGIHATSLHPGGIMTPLARHLPEGVAESIAADETMSKKMKNAEQGAATTVWAAVSKQWEHTGGKYLEDCANAELSKGETQHVNTGHAKYAYDAEKEGRLWEDSLKLVGLA</sequence>